<accession>A0AAE0G3T5</accession>
<comment type="caution">
    <text evidence="2">The sequence shown here is derived from an EMBL/GenBank/DDBJ whole genome shotgun (WGS) entry which is preliminary data.</text>
</comment>
<sequence>MAAEEQAASVNAEGANAGEHTCGEPSGEPSGEAAFEAAVEAAAAAVEAAENGEETDPADSARLNDKRMLLFCARKDWRRRWCKRFSVACRRRTNNKGKSKGDRAPGHVCGERVERGLDQHSFGQQPGETAVHSSSVLRSGCPWQSLVPPRLDLSRVGATHHGSGEGVMGWTG</sequence>
<keyword evidence="3" id="KW-1185">Reference proteome</keyword>
<proteinExistence type="predicted"/>
<evidence type="ECO:0000256" key="1">
    <source>
        <dbReference type="SAM" id="MobiDB-lite"/>
    </source>
</evidence>
<gene>
    <name evidence="2" type="ORF">CYMTET_20802</name>
</gene>
<organism evidence="2 3">
    <name type="scientific">Cymbomonas tetramitiformis</name>
    <dbReference type="NCBI Taxonomy" id="36881"/>
    <lineage>
        <taxon>Eukaryota</taxon>
        <taxon>Viridiplantae</taxon>
        <taxon>Chlorophyta</taxon>
        <taxon>Pyramimonadophyceae</taxon>
        <taxon>Pyramimonadales</taxon>
        <taxon>Pyramimonadaceae</taxon>
        <taxon>Cymbomonas</taxon>
    </lineage>
</organism>
<evidence type="ECO:0000313" key="3">
    <source>
        <dbReference type="Proteomes" id="UP001190700"/>
    </source>
</evidence>
<dbReference type="AlphaFoldDB" id="A0AAE0G3T5"/>
<reference evidence="2 3" key="1">
    <citation type="journal article" date="2015" name="Genome Biol. Evol.">
        <title>Comparative Genomics of a Bacterivorous Green Alga Reveals Evolutionary Causalities and Consequences of Phago-Mixotrophic Mode of Nutrition.</title>
        <authorList>
            <person name="Burns J.A."/>
            <person name="Paasch A."/>
            <person name="Narechania A."/>
            <person name="Kim E."/>
        </authorList>
    </citation>
    <scope>NUCLEOTIDE SEQUENCE [LARGE SCALE GENOMIC DNA]</scope>
    <source>
        <strain evidence="2 3">PLY_AMNH</strain>
    </source>
</reference>
<feature type="compositionally biased region" description="Low complexity" evidence="1">
    <location>
        <begin position="32"/>
        <end position="49"/>
    </location>
</feature>
<protein>
    <submittedName>
        <fullName evidence="2">Uncharacterized protein</fullName>
    </submittedName>
</protein>
<name>A0AAE0G3T5_9CHLO</name>
<dbReference type="Proteomes" id="UP001190700">
    <property type="component" value="Unassembled WGS sequence"/>
</dbReference>
<feature type="region of interest" description="Disordered" evidence="1">
    <location>
        <begin position="1"/>
        <end position="60"/>
    </location>
</feature>
<dbReference type="EMBL" id="LGRX02010177">
    <property type="protein sequence ID" value="KAK3270818.1"/>
    <property type="molecule type" value="Genomic_DNA"/>
</dbReference>
<evidence type="ECO:0000313" key="2">
    <source>
        <dbReference type="EMBL" id="KAK3270818.1"/>
    </source>
</evidence>